<comment type="caution">
    <text evidence="10">The sequence shown here is derived from an EMBL/GenBank/DDBJ whole genome shotgun (WGS) entry which is preliminary data.</text>
</comment>
<sequence>MVDHDKAGELLAGLWKLPEAAPFHERGFEGYPEYGQVPAQSNCLRAIGEKWDEKKFTSPLEIKSEVKTVLTAAMNYFGGGRNNHIFQSAKKCWSYFENKWSAIEKQARQDAMPKKRQLTLTGAPAQDQTKKPRTPGGPQGSVESMEEKELKGLEMLGDYLVDCGGEKSFLNGWYVTIEARKEGKTQGTSDMYYFSEKNKKFRSRAEVARYFNLAAAPPKRAGIGSKKRRPTYELERRRLQKEIDKLNSTKSKIESKLTELIDEKEGKGKAIEDLELVRQGKACPPTNPPPDGTCLPGIPPSCMTDVLSIYDFLTMFRTSLAVSPAHLDDFAACLATTKESGKEHLDYETIPIFLTETHIAMIRLLVSDPTAEFWWKAENVVMTLPEILNDDGEVVPMETGEEEKEEKPKRHRNPPPFVVSNGDNGYNYEPLDEIRFPKIAREFPRSHWRVLRNNDGHYKIAHHLTPMNLYTSLSLARKYKEFLPEHERPPIEPHFDDEDDEDEEEKDTTIDALEKLRTPRSPVTMLLIHSKYITDYRSIAPLNFSLYTGWVCEQVYQWYRMRRAFADNEVRKEYQLPRLEEEAITERARKAAYRLFPPCTDTAQNGKELTSPLEAAIAHLLAGKSYMSLNVVQRVALMRLLVEACYETRRIAGIVEGNNLARVNAEKKLESDTKAQSRIEREQWGKIQAKAKQMLVDKAKKRFFDNIRDKLENEEDKGLSEEAILKDENIKKMFDAIPKPSRNECLEKAKKMREADLLGEKGEHEVVTPLQVTLIDQKYLASMEEEGKNVGIDGLDNADSLIYNSGYTRAQIASFKELKKRTEEWRSLMPKLPAIREKAIQKLKDAVASESLKELKNAIKYATDSYCVGKKAGNGEAEVTYYLDSLRDAIVAQNSAEKRIKKQEGLKNLILEKERCFVRTASLGRDRNHRTFWCLNHDRPRVWVEELEEGGKDYDEVITEAIKMEENDITGEERFVRFTTLDRKAPKSKWTFYSSEAKLRELLKGLDEKGKREGALKANLRALLESRSKSAGGEGGEDGAWRLDGGDAGLLEGQVAAVDMEFGADAARQVAGRTSVDERVRWSDAEGNFFCGTVVSWGESQVGGGEGEMALSETIWKVVSDEGYEQEWNALQTLRGRLRYDRLFRGQGGDAEKSSPIWSYRNTLGRFSGKASEAYGATRPVAFAKAMVQKEKEMKRYLQNIAVACGRGNLWEGKNVEGPRGKWYKELHDAYELEEAGGGENLVTLEMCKRGLLTLEKYMFMLGGSDAGEEGGGRCGPEKLNDLNGLAFNLNYEEQGYILQCPHIWGFDTEAREVFIELVETADNVQILYALMEALGRNVRAFCNVDGRSVRKEFGGGGGTEGGAGNAVEKEEGGGNWKD</sequence>
<feature type="region of interest" description="Disordered" evidence="7">
    <location>
        <begin position="398"/>
        <end position="424"/>
    </location>
</feature>
<dbReference type="Proteomes" id="UP001165065">
    <property type="component" value="Unassembled WGS sequence"/>
</dbReference>
<evidence type="ECO:0000256" key="4">
    <source>
        <dbReference type="ARBA" id="ARBA00023163"/>
    </source>
</evidence>
<dbReference type="InterPro" id="IPR036427">
    <property type="entry name" value="Bromodomain-like_sf"/>
</dbReference>
<dbReference type="SUPFAM" id="SSF54171">
    <property type="entry name" value="DNA-binding domain"/>
    <property type="match status" value="1"/>
</dbReference>
<dbReference type="PANTHER" id="PTHR15546">
    <property type="entry name" value="BROMODOMAIN ADJACENT TO ZINC FINGER DOMAIN, 2A"/>
    <property type="match status" value="1"/>
</dbReference>
<dbReference type="Pfam" id="PF01429">
    <property type="entry name" value="MBD"/>
    <property type="match status" value="1"/>
</dbReference>
<dbReference type="SUPFAM" id="SSF47370">
    <property type="entry name" value="Bromodomain"/>
    <property type="match status" value="1"/>
</dbReference>
<feature type="domain" description="MBD" evidence="9">
    <location>
        <begin position="159"/>
        <end position="239"/>
    </location>
</feature>
<dbReference type="InterPro" id="IPR053271">
    <property type="entry name" value="DDT_domain"/>
</dbReference>
<evidence type="ECO:0000256" key="2">
    <source>
        <dbReference type="ARBA" id="ARBA00023015"/>
    </source>
</evidence>
<dbReference type="InterPro" id="IPR028941">
    <property type="entry name" value="WHIM2_dom"/>
</dbReference>
<organism evidence="10 11">
    <name type="scientific">Triparma columacea</name>
    <dbReference type="NCBI Taxonomy" id="722753"/>
    <lineage>
        <taxon>Eukaryota</taxon>
        <taxon>Sar</taxon>
        <taxon>Stramenopiles</taxon>
        <taxon>Ochrophyta</taxon>
        <taxon>Bolidophyceae</taxon>
        <taxon>Parmales</taxon>
        <taxon>Triparmaceae</taxon>
        <taxon>Triparma</taxon>
    </lineage>
</organism>
<evidence type="ECO:0000256" key="1">
    <source>
        <dbReference type="ARBA" id="ARBA00004123"/>
    </source>
</evidence>
<comment type="subcellular location">
    <subcellularLocation>
        <location evidence="1">Nucleus</location>
    </subcellularLocation>
</comment>
<dbReference type="Gene3D" id="3.30.890.10">
    <property type="entry name" value="Methyl-cpg-binding Protein 2, Chain A"/>
    <property type="match status" value="1"/>
</dbReference>
<dbReference type="OrthoDB" id="45033at2759"/>
<dbReference type="PROSITE" id="PS50827">
    <property type="entry name" value="DDT"/>
    <property type="match status" value="1"/>
</dbReference>
<keyword evidence="2" id="KW-0805">Transcription regulation</keyword>
<feature type="region of interest" description="Disordered" evidence="7">
    <location>
        <begin position="1354"/>
        <end position="1379"/>
    </location>
</feature>
<feature type="region of interest" description="Disordered" evidence="7">
    <location>
        <begin position="108"/>
        <end position="144"/>
    </location>
</feature>
<evidence type="ECO:0000256" key="7">
    <source>
        <dbReference type="SAM" id="MobiDB-lite"/>
    </source>
</evidence>
<evidence type="ECO:0000313" key="10">
    <source>
        <dbReference type="EMBL" id="GMI39138.1"/>
    </source>
</evidence>
<proteinExistence type="predicted"/>
<evidence type="ECO:0000256" key="5">
    <source>
        <dbReference type="ARBA" id="ARBA00023242"/>
    </source>
</evidence>
<dbReference type="GO" id="GO:0005634">
    <property type="term" value="C:nucleus"/>
    <property type="evidence" value="ECO:0007669"/>
    <property type="project" value="UniProtKB-SubCell"/>
</dbReference>
<keyword evidence="11" id="KW-1185">Reference proteome</keyword>
<feature type="compositionally biased region" description="Acidic residues" evidence="7">
    <location>
        <begin position="495"/>
        <end position="506"/>
    </location>
</feature>
<protein>
    <recommendedName>
        <fullName evidence="12">MBD domain-containing protein</fullName>
    </recommendedName>
</protein>
<dbReference type="InterPro" id="IPR018501">
    <property type="entry name" value="DDT_dom"/>
</dbReference>
<dbReference type="Gene3D" id="1.20.920.10">
    <property type="entry name" value="Bromodomain-like"/>
    <property type="match status" value="1"/>
</dbReference>
<evidence type="ECO:0008006" key="12">
    <source>
        <dbReference type="Google" id="ProtNLM"/>
    </source>
</evidence>
<accession>A0A9W7GBF3</accession>
<evidence type="ECO:0000313" key="11">
    <source>
        <dbReference type="Proteomes" id="UP001165065"/>
    </source>
</evidence>
<feature type="domain" description="DDT" evidence="8">
    <location>
        <begin position="300"/>
        <end position="371"/>
    </location>
</feature>
<feature type="region of interest" description="Disordered" evidence="7">
    <location>
        <begin position="486"/>
        <end position="506"/>
    </location>
</feature>
<keyword evidence="6" id="KW-0175">Coiled coil</keyword>
<feature type="coiled-coil region" evidence="6">
    <location>
        <begin position="229"/>
        <end position="263"/>
    </location>
</feature>
<name>A0A9W7GBF3_9STRA</name>
<dbReference type="EMBL" id="BRYA01000098">
    <property type="protein sequence ID" value="GMI39138.1"/>
    <property type="molecule type" value="Genomic_DNA"/>
</dbReference>
<dbReference type="Pfam" id="PF15613">
    <property type="entry name" value="WSD"/>
    <property type="match status" value="1"/>
</dbReference>
<feature type="compositionally biased region" description="Basic and acidic residues" evidence="7">
    <location>
        <begin position="1368"/>
        <end position="1379"/>
    </location>
</feature>
<feature type="compositionally biased region" description="Gly residues" evidence="7">
    <location>
        <begin position="1355"/>
        <end position="1365"/>
    </location>
</feature>
<reference evidence="11" key="1">
    <citation type="journal article" date="2023" name="Commun. Biol.">
        <title>Genome analysis of Parmales, the sister group of diatoms, reveals the evolutionary specialization of diatoms from phago-mixotrophs to photoautotrophs.</title>
        <authorList>
            <person name="Ban H."/>
            <person name="Sato S."/>
            <person name="Yoshikawa S."/>
            <person name="Yamada K."/>
            <person name="Nakamura Y."/>
            <person name="Ichinomiya M."/>
            <person name="Sato N."/>
            <person name="Blanc-Mathieu R."/>
            <person name="Endo H."/>
            <person name="Kuwata A."/>
            <person name="Ogata H."/>
        </authorList>
    </citation>
    <scope>NUCLEOTIDE SEQUENCE [LARGE SCALE GENOMIC DNA]</scope>
</reference>
<evidence type="ECO:0000259" key="9">
    <source>
        <dbReference type="PROSITE" id="PS50982"/>
    </source>
</evidence>
<evidence type="ECO:0000256" key="3">
    <source>
        <dbReference type="ARBA" id="ARBA00023117"/>
    </source>
</evidence>
<dbReference type="Pfam" id="PF02791">
    <property type="entry name" value="DDT"/>
    <property type="match status" value="1"/>
</dbReference>
<keyword evidence="4" id="KW-0804">Transcription</keyword>
<dbReference type="InterPro" id="IPR016177">
    <property type="entry name" value="DNA-bd_dom_sf"/>
</dbReference>
<keyword evidence="3" id="KW-0103">Bromodomain</keyword>
<evidence type="ECO:0000256" key="6">
    <source>
        <dbReference type="SAM" id="Coils"/>
    </source>
</evidence>
<gene>
    <name evidence="10" type="ORF">TrCOL_g10425</name>
</gene>
<dbReference type="PROSITE" id="PS50982">
    <property type="entry name" value="MBD"/>
    <property type="match status" value="1"/>
</dbReference>
<dbReference type="InterPro" id="IPR001739">
    <property type="entry name" value="Methyl_CpG_DNA-bd"/>
</dbReference>
<evidence type="ECO:0000259" key="8">
    <source>
        <dbReference type="PROSITE" id="PS50827"/>
    </source>
</evidence>
<keyword evidence="5" id="KW-0539">Nucleus</keyword>
<dbReference type="PANTHER" id="PTHR15546:SF2">
    <property type="entry name" value="DDT DOMAIN-CONTAINING PROTEIN DDB_G0282237"/>
    <property type="match status" value="1"/>
</dbReference>
<dbReference type="GO" id="GO:0003677">
    <property type="term" value="F:DNA binding"/>
    <property type="evidence" value="ECO:0007669"/>
    <property type="project" value="InterPro"/>
</dbReference>